<dbReference type="EMBL" id="JADBEM010000001">
    <property type="protein sequence ID" value="MBE1612560.1"/>
    <property type="molecule type" value="Genomic_DNA"/>
</dbReference>
<dbReference type="InterPro" id="IPR015797">
    <property type="entry name" value="NUDIX_hydrolase-like_dom_sf"/>
</dbReference>
<dbReference type="PROSITE" id="PS00893">
    <property type="entry name" value="NUDIX_BOX"/>
    <property type="match status" value="1"/>
</dbReference>
<comment type="similarity">
    <text evidence="1 3">Belongs to the Nudix hydrolase family.</text>
</comment>
<dbReference type="GO" id="GO:0006754">
    <property type="term" value="P:ATP biosynthetic process"/>
    <property type="evidence" value="ECO:0007669"/>
    <property type="project" value="TreeGrafter"/>
</dbReference>
<keyword evidence="2 3" id="KW-0378">Hydrolase</keyword>
<evidence type="ECO:0000256" key="1">
    <source>
        <dbReference type="ARBA" id="ARBA00005582"/>
    </source>
</evidence>
<accession>A0A927N4K3</accession>
<dbReference type="SUPFAM" id="SSF55811">
    <property type="entry name" value="Nudix"/>
    <property type="match status" value="1"/>
</dbReference>
<dbReference type="Proteomes" id="UP000638648">
    <property type="component" value="Unassembled WGS sequence"/>
</dbReference>
<dbReference type="CDD" id="cd02883">
    <property type="entry name" value="NUDIX_Hydrolase"/>
    <property type="match status" value="1"/>
</dbReference>
<feature type="domain" description="Nudix hydrolase" evidence="4">
    <location>
        <begin position="32"/>
        <end position="170"/>
    </location>
</feature>
<dbReference type="RefSeq" id="WP_192755586.1">
    <property type="nucleotide sequence ID" value="NZ_BAABJL010000194.1"/>
</dbReference>
<dbReference type="Pfam" id="PF00293">
    <property type="entry name" value="NUDIX"/>
    <property type="match status" value="1"/>
</dbReference>
<dbReference type="AlphaFoldDB" id="A0A927N4K3"/>
<dbReference type="InterPro" id="IPR020476">
    <property type="entry name" value="Nudix_hydrolase"/>
</dbReference>
<dbReference type="InterPro" id="IPR000086">
    <property type="entry name" value="NUDIX_hydrolase_dom"/>
</dbReference>
<comment type="caution">
    <text evidence="5">The sequence shown here is derived from an EMBL/GenBank/DDBJ whole genome shotgun (WGS) entry which is preliminary data.</text>
</comment>
<keyword evidence="6" id="KW-1185">Reference proteome</keyword>
<dbReference type="InterPro" id="IPR051325">
    <property type="entry name" value="Nudix_hydrolase_domain"/>
</dbReference>
<organism evidence="5 6">
    <name type="scientific">Actinopolymorpha pittospori</name>
    <dbReference type="NCBI Taxonomy" id="648752"/>
    <lineage>
        <taxon>Bacteria</taxon>
        <taxon>Bacillati</taxon>
        <taxon>Actinomycetota</taxon>
        <taxon>Actinomycetes</taxon>
        <taxon>Propionibacteriales</taxon>
        <taxon>Actinopolymorphaceae</taxon>
        <taxon>Actinopolymorpha</taxon>
    </lineage>
</organism>
<evidence type="ECO:0000313" key="5">
    <source>
        <dbReference type="EMBL" id="MBE1612560.1"/>
    </source>
</evidence>
<evidence type="ECO:0000259" key="4">
    <source>
        <dbReference type="PROSITE" id="PS51462"/>
    </source>
</evidence>
<dbReference type="Gene3D" id="3.90.79.10">
    <property type="entry name" value="Nucleoside Triphosphate Pyrophosphohydrolase"/>
    <property type="match status" value="1"/>
</dbReference>
<dbReference type="InterPro" id="IPR020084">
    <property type="entry name" value="NUDIX_hydrolase_CS"/>
</dbReference>
<gene>
    <name evidence="5" type="ORF">HEB94_009408</name>
</gene>
<dbReference type="GO" id="GO:0004081">
    <property type="term" value="F:bis(5'-nucleosyl)-tetraphosphatase (asymmetrical) activity"/>
    <property type="evidence" value="ECO:0007669"/>
    <property type="project" value="TreeGrafter"/>
</dbReference>
<evidence type="ECO:0000313" key="6">
    <source>
        <dbReference type="Proteomes" id="UP000638648"/>
    </source>
</evidence>
<reference evidence="5" key="1">
    <citation type="submission" date="2020-10" db="EMBL/GenBank/DDBJ databases">
        <title>Sequencing the genomes of 1000 actinobacteria strains.</title>
        <authorList>
            <person name="Klenk H.-P."/>
        </authorList>
    </citation>
    <scope>NUCLEOTIDE SEQUENCE</scope>
    <source>
        <strain evidence="5">DSM 45354</strain>
    </source>
</reference>
<dbReference type="GO" id="GO:0006167">
    <property type="term" value="P:AMP biosynthetic process"/>
    <property type="evidence" value="ECO:0007669"/>
    <property type="project" value="TreeGrafter"/>
</dbReference>
<proteinExistence type="inferred from homology"/>
<evidence type="ECO:0000256" key="3">
    <source>
        <dbReference type="RuleBase" id="RU003476"/>
    </source>
</evidence>
<dbReference type="PROSITE" id="PS51462">
    <property type="entry name" value="NUDIX"/>
    <property type="match status" value="1"/>
</dbReference>
<name>A0A927N4K3_9ACTN</name>
<dbReference type="PANTHER" id="PTHR21340:SF0">
    <property type="entry name" value="BIS(5'-NUCLEOSYL)-TETRAPHOSPHATASE [ASYMMETRICAL]"/>
    <property type="match status" value="1"/>
</dbReference>
<sequence>MAEEIVWSTTQPALEVPHRIELVRSTLLPPTDLVSCAFVLAVDRSARVLLAHVDRPGRGWDVPGGHLEPGETPQAAAIRELREETGFAVTEADLSVVGWTRISLDERPPAYRYPYPVSFMVFFQARGEHDGPPTRPTPGSECTAAAWLSAAEVRARCANPDWLPLLGVPIRESR</sequence>
<protein>
    <submittedName>
        <fullName evidence="5">8-oxo-dGTP pyrophosphatase MutT (NUDIX family)</fullName>
    </submittedName>
</protein>
<dbReference type="PRINTS" id="PR00502">
    <property type="entry name" value="NUDIXFAMILY"/>
</dbReference>
<dbReference type="PANTHER" id="PTHR21340">
    <property type="entry name" value="DIADENOSINE 5,5-P1,P4-TETRAPHOSPHATE PYROPHOSPHOHYDROLASE MUTT"/>
    <property type="match status" value="1"/>
</dbReference>
<evidence type="ECO:0000256" key="2">
    <source>
        <dbReference type="ARBA" id="ARBA00022801"/>
    </source>
</evidence>